<dbReference type="PANTHER" id="PTHR11183">
    <property type="entry name" value="GLYCOGENIN SUBFAMILY MEMBER"/>
    <property type="match status" value="1"/>
</dbReference>
<name>A0A1J9QXZ9_9PEZI</name>
<keyword evidence="3" id="KW-1185">Reference proteome</keyword>
<dbReference type="AlphaFoldDB" id="A0A1J9QXZ9"/>
<evidence type="ECO:0000256" key="1">
    <source>
        <dbReference type="SAM" id="Phobius"/>
    </source>
</evidence>
<keyword evidence="2" id="KW-0808">Transferase</keyword>
<feature type="transmembrane region" description="Helical" evidence="1">
    <location>
        <begin position="16"/>
        <end position="34"/>
    </location>
</feature>
<dbReference type="OrthoDB" id="2014201at2759"/>
<gene>
    <name evidence="2" type="ORF">BKCO1_3200089</name>
</gene>
<dbReference type="EMBL" id="MNUE01000032">
    <property type="protein sequence ID" value="OJD33249.1"/>
    <property type="molecule type" value="Genomic_DNA"/>
</dbReference>
<dbReference type="Proteomes" id="UP000183809">
    <property type="component" value="Unassembled WGS sequence"/>
</dbReference>
<dbReference type="Gene3D" id="3.90.550.10">
    <property type="entry name" value="Spore Coat Polysaccharide Biosynthesis Protein SpsA, Chain A"/>
    <property type="match status" value="1"/>
</dbReference>
<dbReference type="SUPFAM" id="SSF53448">
    <property type="entry name" value="Nucleotide-diphospho-sugar transferases"/>
    <property type="match status" value="1"/>
</dbReference>
<accession>A0A1J9QXZ9</accession>
<evidence type="ECO:0000313" key="2">
    <source>
        <dbReference type="EMBL" id="OJD33249.1"/>
    </source>
</evidence>
<dbReference type="InterPro" id="IPR050587">
    <property type="entry name" value="GNT1/Glycosyltrans_8"/>
</dbReference>
<comment type="caution">
    <text evidence="2">The sequence shown here is derived from an EMBL/GenBank/DDBJ whole genome shotgun (WGS) entry which is preliminary data.</text>
</comment>
<reference evidence="2 3" key="1">
    <citation type="submission" date="2016-10" db="EMBL/GenBank/DDBJ databases">
        <title>Proteomics and genomics reveal pathogen-plant mechanisms compatible with a hemibiotrophic lifestyle of Diplodia corticola.</title>
        <authorList>
            <person name="Fernandes I."/>
            <person name="De Jonge R."/>
            <person name="Van De Peer Y."/>
            <person name="Devreese B."/>
            <person name="Alves A."/>
            <person name="Esteves A.C."/>
        </authorList>
    </citation>
    <scope>NUCLEOTIDE SEQUENCE [LARGE SCALE GENOMIC DNA]</scope>
    <source>
        <strain evidence="2 3">CBS 112549</strain>
    </source>
</reference>
<keyword evidence="1" id="KW-1133">Transmembrane helix</keyword>
<protein>
    <submittedName>
        <fullName evidence="2">Glycosyltransferase family 8 protein</fullName>
    </submittedName>
</protein>
<sequence>MLGIQQDRWRRPTGHYWIAAFFLSIFLVAIALYYSATDQPPNAVGGNNRPSRQIYATYLTAPSADQSVTSQPHGFGDDDPYFVGVRLLNYQLRHAPETRTRRGLPFVVFVTPAVEHAKRSVLLAEGADVVEIAHLGADWIHPPQQRWADVLTKLRMWEFEDAYDRVAFLDSDMLLTAPLDGLFDEPAAAAPRRTLDRPNATLPDEAPLPGSYVMAGVPQADLLQWPSFARTPNYAQMNAGLMVFKPSRALFAHYESVLRIPGRFDPTLPEQFLLNYVHRADRSMPWSALDLSWQAQYPNAEDIASGVRVLHDKWWNPWIKNDTAELFHAWRWRMEGFYEGLRGEVYEPAYYRHEGTTEG</sequence>
<evidence type="ECO:0000313" key="3">
    <source>
        <dbReference type="Proteomes" id="UP000183809"/>
    </source>
</evidence>
<dbReference type="GeneID" id="31014744"/>
<keyword evidence="1" id="KW-0812">Transmembrane</keyword>
<proteinExistence type="predicted"/>
<dbReference type="STRING" id="236234.A0A1J9QXZ9"/>
<dbReference type="RefSeq" id="XP_020129509.1">
    <property type="nucleotide sequence ID" value="XM_020274483.1"/>
</dbReference>
<organism evidence="2 3">
    <name type="scientific">Diplodia corticola</name>
    <dbReference type="NCBI Taxonomy" id="236234"/>
    <lineage>
        <taxon>Eukaryota</taxon>
        <taxon>Fungi</taxon>
        <taxon>Dikarya</taxon>
        <taxon>Ascomycota</taxon>
        <taxon>Pezizomycotina</taxon>
        <taxon>Dothideomycetes</taxon>
        <taxon>Dothideomycetes incertae sedis</taxon>
        <taxon>Botryosphaeriales</taxon>
        <taxon>Botryosphaeriaceae</taxon>
        <taxon>Diplodia</taxon>
    </lineage>
</organism>
<dbReference type="InterPro" id="IPR029044">
    <property type="entry name" value="Nucleotide-diphossugar_trans"/>
</dbReference>
<dbReference type="GO" id="GO:0016740">
    <property type="term" value="F:transferase activity"/>
    <property type="evidence" value="ECO:0007669"/>
    <property type="project" value="UniProtKB-KW"/>
</dbReference>
<keyword evidence="1" id="KW-0472">Membrane</keyword>